<accession>A0AAV4QD33</accession>
<dbReference type="GO" id="GO:0045324">
    <property type="term" value="P:late endosome to vacuole transport"/>
    <property type="evidence" value="ECO:0007669"/>
    <property type="project" value="InterPro"/>
</dbReference>
<dbReference type="PANTHER" id="PTHR17583">
    <property type="entry name" value="PHOSPHOINOSITIDE 3-KINASE REGULATORY SUBUNIT 4"/>
    <property type="match status" value="1"/>
</dbReference>
<dbReference type="EMBL" id="BPLR01005981">
    <property type="protein sequence ID" value="GIY06614.1"/>
    <property type="molecule type" value="Genomic_DNA"/>
</dbReference>
<keyword evidence="2" id="KW-1185">Reference proteome</keyword>
<comment type="caution">
    <text evidence="1">The sequence shown here is derived from an EMBL/GenBank/DDBJ whole genome shotgun (WGS) entry which is preliminary data.</text>
</comment>
<dbReference type="GO" id="GO:0005770">
    <property type="term" value="C:late endosome"/>
    <property type="evidence" value="ECO:0007669"/>
    <property type="project" value="TreeGrafter"/>
</dbReference>
<dbReference type="GO" id="GO:0016236">
    <property type="term" value="P:macroautophagy"/>
    <property type="evidence" value="ECO:0007669"/>
    <property type="project" value="InterPro"/>
</dbReference>
<sequence length="82" mass="9306">MGNQLTAIAPSQIFPVEYYLTDLPDCTFDSNLGSTRFFKVARAKHREGLIVVKVFAIRDPSLPLKAHKDRLDGKLYYSFSIL</sequence>
<dbReference type="GO" id="GO:0034271">
    <property type="term" value="C:phosphatidylinositol 3-kinase complex, class III, type I"/>
    <property type="evidence" value="ECO:0007669"/>
    <property type="project" value="TreeGrafter"/>
</dbReference>
<dbReference type="GO" id="GO:0004674">
    <property type="term" value="F:protein serine/threonine kinase activity"/>
    <property type="evidence" value="ECO:0007669"/>
    <property type="project" value="InterPro"/>
</dbReference>
<organism evidence="1 2">
    <name type="scientific">Caerostris extrusa</name>
    <name type="common">Bark spider</name>
    <name type="synonym">Caerostris bankana</name>
    <dbReference type="NCBI Taxonomy" id="172846"/>
    <lineage>
        <taxon>Eukaryota</taxon>
        <taxon>Metazoa</taxon>
        <taxon>Ecdysozoa</taxon>
        <taxon>Arthropoda</taxon>
        <taxon>Chelicerata</taxon>
        <taxon>Arachnida</taxon>
        <taxon>Araneae</taxon>
        <taxon>Araneomorphae</taxon>
        <taxon>Entelegynae</taxon>
        <taxon>Araneoidea</taxon>
        <taxon>Araneidae</taxon>
        <taxon>Caerostris</taxon>
    </lineage>
</organism>
<dbReference type="Proteomes" id="UP001054945">
    <property type="component" value="Unassembled WGS sequence"/>
</dbReference>
<dbReference type="AlphaFoldDB" id="A0AAV4QD33"/>
<dbReference type="GO" id="GO:0006623">
    <property type="term" value="P:protein targeting to vacuole"/>
    <property type="evidence" value="ECO:0007669"/>
    <property type="project" value="TreeGrafter"/>
</dbReference>
<evidence type="ECO:0000313" key="1">
    <source>
        <dbReference type="EMBL" id="GIY06614.1"/>
    </source>
</evidence>
<name>A0AAV4QD33_CAEEX</name>
<gene>
    <name evidence="1" type="primary">PIK3R4</name>
    <name evidence="1" type="ORF">CEXT_690061</name>
</gene>
<protein>
    <submittedName>
        <fullName evidence="1">Phosphoinositide 3-kinase regulatory subunit 4</fullName>
    </submittedName>
</protein>
<dbReference type="PANTHER" id="PTHR17583:SF0">
    <property type="entry name" value="PHOSPHOINOSITIDE 3-KINASE REGULATORY SUBUNIT 4"/>
    <property type="match status" value="1"/>
</dbReference>
<dbReference type="GO" id="GO:0034272">
    <property type="term" value="C:phosphatidylinositol 3-kinase complex, class III, type II"/>
    <property type="evidence" value="ECO:0007669"/>
    <property type="project" value="TreeGrafter"/>
</dbReference>
<dbReference type="InterPro" id="IPR045162">
    <property type="entry name" value="Vps15-like"/>
</dbReference>
<dbReference type="GO" id="GO:0071561">
    <property type="term" value="C:nucleus-vacuole junction"/>
    <property type="evidence" value="ECO:0007669"/>
    <property type="project" value="TreeGrafter"/>
</dbReference>
<proteinExistence type="predicted"/>
<evidence type="ECO:0000313" key="2">
    <source>
        <dbReference type="Proteomes" id="UP001054945"/>
    </source>
</evidence>
<reference evidence="1 2" key="1">
    <citation type="submission" date="2021-06" db="EMBL/GenBank/DDBJ databases">
        <title>Caerostris extrusa draft genome.</title>
        <authorList>
            <person name="Kono N."/>
            <person name="Arakawa K."/>
        </authorList>
    </citation>
    <scope>NUCLEOTIDE SEQUENCE [LARGE SCALE GENOMIC DNA]</scope>
</reference>